<keyword evidence="3" id="KW-1185">Reference proteome</keyword>
<gene>
    <name evidence="2" type="ORF">C7H19_12855</name>
</gene>
<dbReference type="InterPro" id="IPR012337">
    <property type="entry name" value="RNaseH-like_sf"/>
</dbReference>
<feature type="domain" description="RNase H type-1" evidence="1">
    <location>
        <begin position="11"/>
        <end position="145"/>
    </location>
</feature>
<evidence type="ECO:0000259" key="1">
    <source>
        <dbReference type="PROSITE" id="PS50879"/>
    </source>
</evidence>
<dbReference type="GO" id="GO:0003676">
    <property type="term" value="F:nucleic acid binding"/>
    <property type="evidence" value="ECO:0007669"/>
    <property type="project" value="InterPro"/>
</dbReference>
<dbReference type="PROSITE" id="PS50879">
    <property type="entry name" value="RNASE_H_1"/>
    <property type="match status" value="1"/>
</dbReference>
<sequence length="368" mass="40823">MPTAINLSSQENHNPIMLFDGKSVSNPGAAAAAAVLLMNNGRRYTVSQFLSSATVEEAEYTGLIIGLQKAKQLGIKNLDIKSDSELILKQVNEPNPVIEDKLLTLYSQAQKLLKNFEKTSLECISEELNRPAINAVNRCISEALGRKSKTTLPPVSPPVAHFLQLADKVTDKDYQKLILKNDDFAFMTLTDLRLLVPEAVRDMIALQWDGNNQTLADIYRWYLRGLPPQMALQKAQLDNPSPESSGEKLPWEGELIVPSGMTVSIETSEAFVESPFSEESAIVSPKIFNDKETLLKIPLEEESCFFAATGTHNKDTLPPNAKIKNVLEMMNHLSVDEKLELAEQLIHLPEWVNLIFIAIASQLASPKD</sequence>
<evidence type="ECO:0000313" key="3">
    <source>
        <dbReference type="Proteomes" id="UP000239001"/>
    </source>
</evidence>
<dbReference type="RefSeq" id="WP_106457279.1">
    <property type="nucleotide sequence ID" value="NZ_PXOH01000012.1"/>
</dbReference>
<dbReference type="InterPro" id="IPR036397">
    <property type="entry name" value="RNaseH_sf"/>
</dbReference>
<evidence type="ECO:0000313" key="2">
    <source>
        <dbReference type="EMBL" id="PSF36849.1"/>
    </source>
</evidence>
<dbReference type="InterPro" id="IPR002156">
    <property type="entry name" value="RNaseH_domain"/>
</dbReference>
<dbReference type="EMBL" id="PXOH01000012">
    <property type="protein sequence ID" value="PSF36849.1"/>
    <property type="molecule type" value="Genomic_DNA"/>
</dbReference>
<dbReference type="SUPFAM" id="SSF53098">
    <property type="entry name" value="Ribonuclease H-like"/>
    <property type="match status" value="1"/>
</dbReference>
<dbReference type="GO" id="GO:0004523">
    <property type="term" value="F:RNA-DNA hybrid ribonuclease activity"/>
    <property type="evidence" value="ECO:0007669"/>
    <property type="project" value="InterPro"/>
</dbReference>
<accession>A0A2T1LXD3</accession>
<reference evidence="2 3" key="1">
    <citation type="submission" date="2018-03" db="EMBL/GenBank/DDBJ databases">
        <title>The ancient ancestry and fast evolution of plastids.</title>
        <authorList>
            <person name="Moore K.R."/>
            <person name="Magnabosco C."/>
            <person name="Momper L."/>
            <person name="Gold D.A."/>
            <person name="Bosak T."/>
            <person name="Fournier G.P."/>
        </authorList>
    </citation>
    <scope>NUCLEOTIDE SEQUENCE [LARGE SCALE GENOMIC DNA]</scope>
    <source>
        <strain evidence="2 3">CCALA 016</strain>
    </source>
</reference>
<proteinExistence type="predicted"/>
<dbReference type="PANTHER" id="PTHR47723:SF19">
    <property type="entry name" value="POLYNUCLEOTIDYL TRANSFERASE, RIBONUCLEASE H-LIKE SUPERFAMILY PROTEIN"/>
    <property type="match status" value="1"/>
</dbReference>
<protein>
    <submittedName>
        <fullName evidence="2">Ribonuclease HI</fullName>
    </submittedName>
</protein>
<organism evidence="2 3">
    <name type="scientific">Aphanothece hegewaldii CCALA 016</name>
    <dbReference type="NCBI Taxonomy" id="2107694"/>
    <lineage>
        <taxon>Bacteria</taxon>
        <taxon>Bacillati</taxon>
        <taxon>Cyanobacteriota</taxon>
        <taxon>Cyanophyceae</taxon>
        <taxon>Oscillatoriophycideae</taxon>
        <taxon>Chroococcales</taxon>
        <taxon>Aphanothecaceae</taxon>
        <taxon>Aphanothece</taxon>
    </lineage>
</organism>
<dbReference type="InterPro" id="IPR053151">
    <property type="entry name" value="RNase_H-like"/>
</dbReference>
<comment type="caution">
    <text evidence="2">The sequence shown here is derived from an EMBL/GenBank/DDBJ whole genome shotgun (WGS) entry which is preliminary data.</text>
</comment>
<dbReference type="AlphaFoldDB" id="A0A2T1LXD3"/>
<dbReference type="Gene3D" id="3.30.420.10">
    <property type="entry name" value="Ribonuclease H-like superfamily/Ribonuclease H"/>
    <property type="match status" value="1"/>
</dbReference>
<name>A0A2T1LXD3_9CHRO</name>
<dbReference type="CDD" id="cd09279">
    <property type="entry name" value="RNase_HI_like"/>
    <property type="match status" value="1"/>
</dbReference>
<dbReference type="PANTHER" id="PTHR47723">
    <property type="entry name" value="OS05G0353850 PROTEIN"/>
    <property type="match status" value="1"/>
</dbReference>
<dbReference type="OrthoDB" id="421148at2"/>
<dbReference type="Pfam" id="PF13456">
    <property type="entry name" value="RVT_3"/>
    <property type="match status" value="1"/>
</dbReference>
<reference evidence="2 3" key="2">
    <citation type="submission" date="2018-03" db="EMBL/GenBank/DDBJ databases">
        <authorList>
            <person name="Keele B.F."/>
        </authorList>
    </citation>
    <scope>NUCLEOTIDE SEQUENCE [LARGE SCALE GENOMIC DNA]</scope>
    <source>
        <strain evidence="2 3">CCALA 016</strain>
    </source>
</reference>
<dbReference type="Proteomes" id="UP000239001">
    <property type="component" value="Unassembled WGS sequence"/>
</dbReference>